<dbReference type="EMBL" id="GBRH01205562">
    <property type="protein sequence ID" value="JAD92333.1"/>
    <property type="molecule type" value="Transcribed_RNA"/>
</dbReference>
<proteinExistence type="predicted"/>
<evidence type="ECO:0000313" key="1">
    <source>
        <dbReference type="EMBL" id="JAD92333.1"/>
    </source>
</evidence>
<dbReference type="AlphaFoldDB" id="A0A0A9E027"/>
<organism evidence="1">
    <name type="scientific">Arundo donax</name>
    <name type="common">Giant reed</name>
    <name type="synonym">Donax arundinaceus</name>
    <dbReference type="NCBI Taxonomy" id="35708"/>
    <lineage>
        <taxon>Eukaryota</taxon>
        <taxon>Viridiplantae</taxon>
        <taxon>Streptophyta</taxon>
        <taxon>Embryophyta</taxon>
        <taxon>Tracheophyta</taxon>
        <taxon>Spermatophyta</taxon>
        <taxon>Magnoliopsida</taxon>
        <taxon>Liliopsida</taxon>
        <taxon>Poales</taxon>
        <taxon>Poaceae</taxon>
        <taxon>PACMAD clade</taxon>
        <taxon>Arundinoideae</taxon>
        <taxon>Arundineae</taxon>
        <taxon>Arundo</taxon>
    </lineage>
</organism>
<reference evidence="1" key="1">
    <citation type="submission" date="2014-09" db="EMBL/GenBank/DDBJ databases">
        <authorList>
            <person name="Magalhaes I.L.F."/>
            <person name="Oliveira U."/>
            <person name="Santos F.R."/>
            <person name="Vidigal T.H.D.A."/>
            <person name="Brescovit A.D."/>
            <person name="Santos A.J."/>
        </authorList>
    </citation>
    <scope>NUCLEOTIDE SEQUENCE</scope>
    <source>
        <tissue evidence="1">Shoot tissue taken approximately 20 cm above the soil surface</tissue>
    </source>
</reference>
<sequence length="56" mass="6322">MSCFREFILSLLELQYTKKLFILNCVFLQSGASGYKPVLLLLQSPSCVEVEIGHTI</sequence>
<reference evidence="1" key="2">
    <citation type="journal article" date="2015" name="Data Brief">
        <title>Shoot transcriptome of the giant reed, Arundo donax.</title>
        <authorList>
            <person name="Barrero R.A."/>
            <person name="Guerrero F.D."/>
            <person name="Moolhuijzen P."/>
            <person name="Goolsby J.A."/>
            <person name="Tidwell J."/>
            <person name="Bellgard S.E."/>
            <person name="Bellgard M.I."/>
        </authorList>
    </citation>
    <scope>NUCLEOTIDE SEQUENCE</scope>
    <source>
        <tissue evidence="1">Shoot tissue taken approximately 20 cm above the soil surface</tissue>
    </source>
</reference>
<name>A0A0A9E027_ARUDO</name>
<accession>A0A0A9E027</accession>
<protein>
    <submittedName>
        <fullName evidence="1">Uncharacterized protein</fullName>
    </submittedName>
</protein>